<dbReference type="PANTHER" id="PTHR13318">
    <property type="entry name" value="PARTNER OF PAIRED, ISOFORM B-RELATED"/>
    <property type="match status" value="1"/>
</dbReference>
<dbReference type="EMBL" id="JAECZO010000205">
    <property type="protein sequence ID" value="KAK7199051.1"/>
    <property type="molecule type" value="Genomic_DNA"/>
</dbReference>
<dbReference type="Gene3D" id="3.80.10.10">
    <property type="entry name" value="Ribonuclease Inhibitor"/>
    <property type="match status" value="3"/>
</dbReference>
<organism evidence="1 2">
    <name type="scientific">Novymonas esmeraldas</name>
    <dbReference type="NCBI Taxonomy" id="1808958"/>
    <lineage>
        <taxon>Eukaryota</taxon>
        <taxon>Discoba</taxon>
        <taxon>Euglenozoa</taxon>
        <taxon>Kinetoplastea</taxon>
        <taxon>Metakinetoplastina</taxon>
        <taxon>Trypanosomatida</taxon>
        <taxon>Trypanosomatidae</taxon>
        <taxon>Novymonas</taxon>
    </lineage>
</organism>
<dbReference type="Pfam" id="PF13516">
    <property type="entry name" value="LRR_6"/>
    <property type="match status" value="1"/>
</dbReference>
<dbReference type="InterPro" id="IPR006553">
    <property type="entry name" value="Leu-rich_rpt_Cys-con_subtyp"/>
</dbReference>
<proteinExistence type="predicted"/>
<protein>
    <submittedName>
        <fullName evidence="1">Leucine Rich repeat</fullName>
    </submittedName>
</protein>
<dbReference type="Proteomes" id="UP001430356">
    <property type="component" value="Unassembled WGS sequence"/>
</dbReference>
<dbReference type="SMART" id="SM00367">
    <property type="entry name" value="LRR_CC"/>
    <property type="match status" value="3"/>
</dbReference>
<evidence type="ECO:0000313" key="2">
    <source>
        <dbReference type="Proteomes" id="UP001430356"/>
    </source>
</evidence>
<dbReference type="AlphaFoldDB" id="A0AAW0EZM4"/>
<dbReference type="InterPro" id="IPR001611">
    <property type="entry name" value="Leu-rich_rpt"/>
</dbReference>
<dbReference type="GO" id="GO:0019005">
    <property type="term" value="C:SCF ubiquitin ligase complex"/>
    <property type="evidence" value="ECO:0007669"/>
    <property type="project" value="TreeGrafter"/>
</dbReference>
<keyword evidence="2" id="KW-1185">Reference proteome</keyword>
<dbReference type="InterPro" id="IPR032675">
    <property type="entry name" value="LRR_dom_sf"/>
</dbReference>
<comment type="caution">
    <text evidence="1">The sequence shown here is derived from an EMBL/GenBank/DDBJ whole genome shotgun (WGS) entry which is preliminary data.</text>
</comment>
<accession>A0AAW0EZM4</accession>
<dbReference type="PANTHER" id="PTHR13318:SF95">
    <property type="entry name" value="F-BOX PROTEIN YLR352W"/>
    <property type="match status" value="1"/>
</dbReference>
<gene>
    <name evidence="1" type="ORF">NESM_000873400</name>
</gene>
<evidence type="ECO:0000313" key="1">
    <source>
        <dbReference type="EMBL" id="KAK7199051.1"/>
    </source>
</evidence>
<name>A0AAW0EZM4_9TRYP</name>
<dbReference type="GO" id="GO:0031146">
    <property type="term" value="P:SCF-dependent proteasomal ubiquitin-dependent protein catabolic process"/>
    <property type="evidence" value="ECO:0007669"/>
    <property type="project" value="TreeGrafter"/>
</dbReference>
<reference evidence="1 2" key="1">
    <citation type="journal article" date="2021" name="MBio">
        <title>A New Model Trypanosomatid, Novymonas esmeraldas: Genomic Perception of Its 'Candidatus Pandoraea novymonadis' Endosymbiont.</title>
        <authorList>
            <person name="Zakharova A."/>
            <person name="Saura A."/>
            <person name="Butenko A."/>
            <person name="Podesvova L."/>
            <person name="Warmusova S."/>
            <person name="Kostygov A.Y."/>
            <person name="Nenarokova A."/>
            <person name="Lukes J."/>
            <person name="Opperdoes F.R."/>
            <person name="Yurchenko V."/>
        </authorList>
    </citation>
    <scope>NUCLEOTIDE SEQUENCE [LARGE SCALE GENOMIC DNA]</scope>
    <source>
        <strain evidence="1 2">E262AT.01</strain>
    </source>
</reference>
<dbReference type="SUPFAM" id="SSF52047">
    <property type="entry name" value="RNI-like"/>
    <property type="match status" value="1"/>
</dbReference>
<sequence length="537" mass="57690">MPGCVVPTYGLAAIASYFDSASVPAAFASSSPAARVAGELAAFACPAHQHGHATSPRTPMLSMNPAVMERVAVITDVQQLQFSEWWLARRRCTAREGPRPFPLCSVHFCVGAALEHSVDVLARVPACAATVVTLNLNSRCDTHNSIPSLDSLARLVHLRELLMKNTTVTPPGPPLRLVVTQELHAVFRQLRRLVVGDFYLVQHLPLHDLLALEEVDLGGTGVTNGVVQALASCRRIHTLTLSGCVGVSCFAPLAGLAQLTRLDVSHTRLDDAGLHRLCHGCPQLSALVLSSCGIISNFAPVEQLRELRCLHVSRTRLRNSDLERICGLTELEELCMSACRILNVFTPLASLEALHTLDVHDTWMNDAGVEAIAQCAALQKLNVSHCRGVQSFAPLARLERLAELNASCTLVTDACLTALCTASAASRLRVLLLNCCRRITTFAVLRHVAALEELGACDTSFDDAALEAVAQCPLLARVHLHVCTGLTSLTPLVTCARLHHVGIGGTRFSCNASSHECAALVGRGVQLSHRLFLVTAF</sequence>